<evidence type="ECO:0000256" key="8">
    <source>
        <dbReference type="ARBA" id="ARBA00023004"/>
    </source>
</evidence>
<evidence type="ECO:0000256" key="1">
    <source>
        <dbReference type="ARBA" id="ARBA00001942"/>
    </source>
</evidence>
<evidence type="ECO:0000313" key="12">
    <source>
        <dbReference type="EMBL" id="NJC34622.1"/>
    </source>
</evidence>
<dbReference type="InterPro" id="IPR006657">
    <property type="entry name" value="MoPterin_dinucl-bd_dom"/>
</dbReference>
<dbReference type="InterPro" id="IPR037951">
    <property type="entry name" value="MopB_CT_YdeP"/>
</dbReference>
<dbReference type="InterPro" id="IPR006656">
    <property type="entry name" value="Mopterin_OxRdtase"/>
</dbReference>
<evidence type="ECO:0000313" key="13">
    <source>
        <dbReference type="Proteomes" id="UP000734218"/>
    </source>
</evidence>
<dbReference type="CDD" id="cd02767">
    <property type="entry name" value="MopB_ydeP"/>
    <property type="match status" value="1"/>
</dbReference>
<keyword evidence="4" id="KW-0004">4Fe-4S</keyword>
<name>A0ABX0XPG3_9SPHN</name>
<dbReference type="InterPro" id="IPR009010">
    <property type="entry name" value="Asp_de-COase-like_dom_sf"/>
</dbReference>
<dbReference type="Gene3D" id="3.40.228.10">
    <property type="entry name" value="Dimethylsulfoxide Reductase, domain 2"/>
    <property type="match status" value="1"/>
</dbReference>
<evidence type="ECO:0000259" key="11">
    <source>
        <dbReference type="Pfam" id="PF01568"/>
    </source>
</evidence>
<evidence type="ECO:0000256" key="4">
    <source>
        <dbReference type="ARBA" id="ARBA00022485"/>
    </source>
</evidence>
<keyword evidence="5" id="KW-0500">Molybdenum</keyword>
<comment type="caution">
    <text evidence="12">The sequence shown here is derived from an EMBL/GenBank/DDBJ whole genome shotgun (WGS) entry which is preliminary data.</text>
</comment>
<dbReference type="SUPFAM" id="SSF50692">
    <property type="entry name" value="ADC-like"/>
    <property type="match status" value="1"/>
</dbReference>
<evidence type="ECO:0000256" key="3">
    <source>
        <dbReference type="ARBA" id="ARBA00010312"/>
    </source>
</evidence>
<dbReference type="Pfam" id="PF00384">
    <property type="entry name" value="Molybdopterin"/>
    <property type="match status" value="1"/>
</dbReference>
<dbReference type="PIRSF" id="PIRSF000144">
    <property type="entry name" value="CbbBc"/>
    <property type="match status" value="1"/>
</dbReference>
<dbReference type="PANTHER" id="PTHR43105">
    <property type="entry name" value="RESPIRATORY NITRATE REDUCTASE"/>
    <property type="match status" value="1"/>
</dbReference>
<dbReference type="PANTHER" id="PTHR43105:SF4">
    <property type="entry name" value="PROTEIN YDEP"/>
    <property type="match status" value="1"/>
</dbReference>
<evidence type="ECO:0000256" key="9">
    <source>
        <dbReference type="ARBA" id="ARBA00023014"/>
    </source>
</evidence>
<evidence type="ECO:0000256" key="7">
    <source>
        <dbReference type="ARBA" id="ARBA00023002"/>
    </source>
</evidence>
<feature type="domain" description="Molybdopterin dinucleotide-binding" evidence="11">
    <location>
        <begin position="652"/>
        <end position="707"/>
    </location>
</feature>
<proteinExistence type="inferred from homology"/>
<dbReference type="InterPro" id="IPR041953">
    <property type="entry name" value="YdeP_MopB"/>
</dbReference>
<dbReference type="EMBL" id="JAATJE010000002">
    <property type="protein sequence ID" value="NJC34622.1"/>
    <property type="molecule type" value="Genomic_DNA"/>
</dbReference>
<dbReference type="Pfam" id="PF01568">
    <property type="entry name" value="Molydop_binding"/>
    <property type="match status" value="1"/>
</dbReference>
<sequence length="770" mass="84963">MEEQKTPDLTPFTGPAGGWGSVRSLAEILPREQLGPVDLAQLARQNKPGGFQCVSCAWTKPAEYHPAEFCEEGAKATAWELTARRTTPDFFATHTLADLRTWSDYHLEEHGRLTHPLKYDPATDKYQAVGWGEAFDDIATRLKALDPKSTVFYASGRASLETSYMYALFARMYGHQNLPDSSNMCHESTSVGLKKVIGAPVGTCLLEDFDHCDLILFFGQNVGTNAPRMLHTLRSAKKRGCTVVTFNPLRERGLERFTDPQNPIEMATLGETQISDHYHQVKAGGDLAVLTGLTKWLVEADDAARAAGKPAILDHDFIAEHTTGFEDVAQHARSTSWDEIERNSGLTRLAIEQTARIYADAKATIGVYGMGLTQHVLGVQNVTSYVNLLLLKGNIGRKGAGTCPVRGHSNVQGQRTVGITEKTELAPVDKYRELYHFEPPTEKGHDTVSTCEGIIDGSVRAFIGLGGNFLRAVPDHRVIEPAWGGLDLHVQVATKLNRNHLFPAKANGATYLLPCLGRIEEDLDAQGNHKAVTMEDSLSCIHGSVGKVKPASPALLSEPRIVAELALRVVGDNPHVPWMAWAGDYGLVRDAIERTYPEEFKDFNKRLFTPGGFWKGNKAREREWQTESGKAQFTVPTKLSATGFDDEDGVWRLITLRSNDQFNTTVYGYDDRFRGIRGTRDVILMNANDIRERGLREGDLVTLESTVEDGVERKVENLRIHAYSIPLGCIAGYYPELNPLIALAHHAEESHVPAAKSVPVRILGPTGHAR</sequence>
<comment type="cofactor">
    <cofactor evidence="1">
        <name>Mo-bis(molybdopterin guanine dinucleotide)</name>
        <dbReference type="ChEBI" id="CHEBI:60539"/>
    </cofactor>
</comment>
<reference evidence="12 13" key="1">
    <citation type="submission" date="2020-03" db="EMBL/GenBank/DDBJ databases">
        <title>Genomic Encyclopedia of Type Strains, Phase IV (KMG-IV): sequencing the most valuable type-strain genomes for metagenomic binning, comparative biology and taxonomic classification.</title>
        <authorList>
            <person name="Goeker M."/>
        </authorList>
    </citation>
    <scope>NUCLEOTIDE SEQUENCE [LARGE SCALE GENOMIC DNA]</scope>
    <source>
        <strain evidence="12 13">DSM 27651</strain>
    </source>
</reference>
<protein>
    <submittedName>
        <fullName evidence="12">Molybdopterin-dependent oxidoreductase alpha subunit</fullName>
    </submittedName>
</protein>
<dbReference type="InterPro" id="IPR010046">
    <property type="entry name" value="Mopterin_OxRdtse_a_bac"/>
</dbReference>
<accession>A0ABX0XPG3</accession>
<dbReference type="SUPFAM" id="SSF53706">
    <property type="entry name" value="Formate dehydrogenase/DMSO reductase, domains 1-3"/>
    <property type="match status" value="1"/>
</dbReference>
<dbReference type="Proteomes" id="UP000734218">
    <property type="component" value="Unassembled WGS sequence"/>
</dbReference>
<dbReference type="CDD" id="cd02787">
    <property type="entry name" value="MopB_CT_ydeP"/>
    <property type="match status" value="1"/>
</dbReference>
<evidence type="ECO:0000256" key="5">
    <source>
        <dbReference type="ARBA" id="ARBA00022505"/>
    </source>
</evidence>
<dbReference type="InterPro" id="IPR050123">
    <property type="entry name" value="Prok_molybdopt-oxidoreductase"/>
</dbReference>
<dbReference type="RefSeq" id="WP_167954771.1">
    <property type="nucleotide sequence ID" value="NZ_JAATJE010000002.1"/>
</dbReference>
<gene>
    <name evidence="12" type="ORF">GGR88_002136</name>
</gene>
<comment type="cofactor">
    <cofactor evidence="2">
        <name>[4Fe-4S] cluster</name>
        <dbReference type="ChEBI" id="CHEBI:49883"/>
    </cofactor>
</comment>
<keyword evidence="9" id="KW-0411">Iron-sulfur</keyword>
<dbReference type="NCBIfam" id="TIGR01701">
    <property type="entry name" value="Fdhalpha-like"/>
    <property type="match status" value="1"/>
</dbReference>
<keyword evidence="8" id="KW-0408">Iron</keyword>
<evidence type="ECO:0000256" key="6">
    <source>
        <dbReference type="ARBA" id="ARBA00022723"/>
    </source>
</evidence>
<keyword evidence="13" id="KW-1185">Reference proteome</keyword>
<evidence type="ECO:0000256" key="2">
    <source>
        <dbReference type="ARBA" id="ARBA00001966"/>
    </source>
</evidence>
<dbReference type="Gene3D" id="3.40.50.740">
    <property type="match status" value="1"/>
</dbReference>
<keyword evidence="7" id="KW-0560">Oxidoreductase</keyword>
<feature type="domain" description="Molybdopterin oxidoreductase" evidence="10">
    <location>
        <begin position="112"/>
        <end position="410"/>
    </location>
</feature>
<comment type="similarity">
    <text evidence="3">Belongs to the prokaryotic molybdopterin-containing oxidoreductase family.</text>
</comment>
<evidence type="ECO:0000259" key="10">
    <source>
        <dbReference type="Pfam" id="PF00384"/>
    </source>
</evidence>
<keyword evidence="6" id="KW-0479">Metal-binding</keyword>
<organism evidence="12 13">
    <name type="scientific">Sphingomonas jejuensis</name>
    <dbReference type="NCBI Taxonomy" id="904715"/>
    <lineage>
        <taxon>Bacteria</taxon>
        <taxon>Pseudomonadati</taxon>
        <taxon>Pseudomonadota</taxon>
        <taxon>Alphaproteobacteria</taxon>
        <taxon>Sphingomonadales</taxon>
        <taxon>Sphingomonadaceae</taxon>
        <taxon>Sphingomonas</taxon>
    </lineage>
</organism>